<accession>A0A517ZEZ8</accession>
<gene>
    <name evidence="2" type="ORF">Mal4_54060</name>
</gene>
<keyword evidence="1" id="KW-0175">Coiled coil</keyword>
<sequence>MQLSTLTEQLPDWHRHLNVDREQRIVRNVALTGRHSKNGYTYSEAALSAAVSLYDGKPVFLDHAADRARSHERSTRDLVGSIVGPRFESGRIHGDIRVLDTESGRTFLALVEGETPGVGMSHVVLAERSPDDGCVERIHDVVSVDAVVNPATTTTFRETIDTEEGSQLTEVEVSDLTQLKADVEQLRQERDQLREELRNLQARHESEQRRQRVTELLVEAGLPAEAMTDLFRQQLAVAPDDAARRALIAERATLVQSLAARQPVSLERAGEDRSASDARFISAIRRRS</sequence>
<keyword evidence="3" id="KW-1185">Reference proteome</keyword>
<name>A0A517ZEZ8_9PLAN</name>
<proteinExistence type="predicted"/>
<dbReference type="RefSeq" id="WP_145372266.1">
    <property type="nucleotide sequence ID" value="NZ_CP036275.1"/>
</dbReference>
<evidence type="ECO:0000256" key="1">
    <source>
        <dbReference type="SAM" id="Coils"/>
    </source>
</evidence>
<dbReference type="KEGG" id="mri:Mal4_54060"/>
<dbReference type="OrthoDB" id="291901at2"/>
<feature type="coiled-coil region" evidence="1">
    <location>
        <begin position="176"/>
        <end position="210"/>
    </location>
</feature>
<evidence type="ECO:0000313" key="2">
    <source>
        <dbReference type="EMBL" id="QDU41041.1"/>
    </source>
</evidence>
<organism evidence="2 3">
    <name type="scientific">Maioricimonas rarisocia</name>
    <dbReference type="NCBI Taxonomy" id="2528026"/>
    <lineage>
        <taxon>Bacteria</taxon>
        <taxon>Pseudomonadati</taxon>
        <taxon>Planctomycetota</taxon>
        <taxon>Planctomycetia</taxon>
        <taxon>Planctomycetales</taxon>
        <taxon>Planctomycetaceae</taxon>
        <taxon>Maioricimonas</taxon>
    </lineage>
</organism>
<dbReference type="Proteomes" id="UP000320496">
    <property type="component" value="Chromosome"/>
</dbReference>
<dbReference type="AlphaFoldDB" id="A0A517ZEZ8"/>
<dbReference type="EMBL" id="CP036275">
    <property type="protein sequence ID" value="QDU41041.1"/>
    <property type="molecule type" value="Genomic_DNA"/>
</dbReference>
<evidence type="ECO:0000313" key="3">
    <source>
        <dbReference type="Proteomes" id="UP000320496"/>
    </source>
</evidence>
<protein>
    <submittedName>
        <fullName evidence="2">Uncharacterized protein</fullName>
    </submittedName>
</protein>
<reference evidence="2 3" key="1">
    <citation type="submission" date="2019-02" db="EMBL/GenBank/DDBJ databases">
        <title>Deep-cultivation of Planctomycetes and their phenomic and genomic characterization uncovers novel biology.</title>
        <authorList>
            <person name="Wiegand S."/>
            <person name="Jogler M."/>
            <person name="Boedeker C."/>
            <person name="Pinto D."/>
            <person name="Vollmers J."/>
            <person name="Rivas-Marin E."/>
            <person name="Kohn T."/>
            <person name="Peeters S.H."/>
            <person name="Heuer A."/>
            <person name="Rast P."/>
            <person name="Oberbeckmann S."/>
            <person name="Bunk B."/>
            <person name="Jeske O."/>
            <person name="Meyerdierks A."/>
            <person name="Storesund J.E."/>
            <person name="Kallscheuer N."/>
            <person name="Luecker S."/>
            <person name="Lage O.M."/>
            <person name="Pohl T."/>
            <person name="Merkel B.J."/>
            <person name="Hornburger P."/>
            <person name="Mueller R.-W."/>
            <person name="Bruemmer F."/>
            <person name="Labrenz M."/>
            <person name="Spormann A.M."/>
            <person name="Op den Camp H."/>
            <person name="Overmann J."/>
            <person name="Amann R."/>
            <person name="Jetten M.S.M."/>
            <person name="Mascher T."/>
            <person name="Medema M.H."/>
            <person name="Devos D.P."/>
            <person name="Kaster A.-K."/>
            <person name="Ovreas L."/>
            <person name="Rohde M."/>
            <person name="Galperin M.Y."/>
            <person name="Jogler C."/>
        </authorList>
    </citation>
    <scope>NUCLEOTIDE SEQUENCE [LARGE SCALE GENOMIC DNA]</scope>
    <source>
        <strain evidence="2 3">Mal4</strain>
    </source>
</reference>